<dbReference type="EMBL" id="JAZGQL010000012">
    <property type="protein sequence ID" value="MEE6308656.1"/>
    <property type="molecule type" value="Genomic_DNA"/>
</dbReference>
<evidence type="ECO:0000256" key="1">
    <source>
        <dbReference type="SAM" id="MobiDB-lite"/>
    </source>
</evidence>
<keyword evidence="2" id="KW-0472">Membrane</keyword>
<feature type="region of interest" description="Disordered" evidence="1">
    <location>
        <begin position="1"/>
        <end position="22"/>
    </location>
</feature>
<feature type="transmembrane region" description="Helical" evidence="2">
    <location>
        <begin position="29"/>
        <end position="50"/>
    </location>
</feature>
<keyword evidence="4" id="KW-1185">Reference proteome</keyword>
<dbReference type="RefSeq" id="WP_331208934.1">
    <property type="nucleotide sequence ID" value="NZ_JAZGQL010000012.1"/>
</dbReference>
<comment type="caution">
    <text evidence="3">The sequence shown here is derived from an EMBL/GenBank/DDBJ whole genome shotgun (WGS) entry which is preliminary data.</text>
</comment>
<evidence type="ECO:0000313" key="4">
    <source>
        <dbReference type="Proteomes" id="UP001339911"/>
    </source>
</evidence>
<evidence type="ECO:0000313" key="3">
    <source>
        <dbReference type="EMBL" id="MEE6308656.1"/>
    </source>
</evidence>
<dbReference type="InterPro" id="IPR009339">
    <property type="entry name" value="DUF998"/>
</dbReference>
<reference evidence="3 4" key="1">
    <citation type="submission" date="2024-01" db="EMBL/GenBank/DDBJ databases">
        <title>Genome insights into Plantactinospora veratri sp. nov.</title>
        <authorList>
            <person name="Wang L."/>
        </authorList>
    </citation>
    <scope>NUCLEOTIDE SEQUENCE [LARGE SCALE GENOMIC DNA]</scope>
    <source>
        <strain evidence="3 4">NEAU-FHS4</strain>
    </source>
</reference>
<feature type="transmembrane region" description="Helical" evidence="2">
    <location>
        <begin position="117"/>
        <end position="135"/>
    </location>
</feature>
<keyword evidence="2" id="KW-1133">Transmembrane helix</keyword>
<evidence type="ECO:0000256" key="2">
    <source>
        <dbReference type="SAM" id="Phobius"/>
    </source>
</evidence>
<dbReference type="Proteomes" id="UP001339911">
    <property type="component" value="Unassembled WGS sequence"/>
</dbReference>
<feature type="transmembrane region" description="Helical" evidence="2">
    <location>
        <begin position="82"/>
        <end position="105"/>
    </location>
</feature>
<feature type="transmembrane region" description="Helical" evidence="2">
    <location>
        <begin position="175"/>
        <end position="196"/>
    </location>
</feature>
<name>A0ABU7SFF0_9ACTN</name>
<feature type="compositionally biased region" description="Polar residues" evidence="1">
    <location>
        <begin position="1"/>
        <end position="18"/>
    </location>
</feature>
<sequence>MTTSPRTVPATRSGTEPSVQPGHPLARRLALGAVVGPALFTLAWLVLGAVSDGYTLFGHRFTDYSPVSQPISGLGMGATAPYMNSAFVVTGLILLVGVVAVFRAVPTGRPALRRWSVVLLGCSGIGQAVCGIFNLEAVLPHTFGFVLAIGAPVAGFLVAGHYFRGVPGWRRFGSWLLLGSPLTLILLVGFFATFQPTADGAEQGVAGLVQRIGILELHAWFVAMGWLAYRRTPADAVERVG</sequence>
<protein>
    <submittedName>
        <fullName evidence="3">DUF998 domain-containing protein</fullName>
    </submittedName>
</protein>
<dbReference type="Pfam" id="PF06197">
    <property type="entry name" value="DUF998"/>
    <property type="match status" value="1"/>
</dbReference>
<gene>
    <name evidence="3" type="ORF">V1634_17645</name>
</gene>
<feature type="transmembrane region" description="Helical" evidence="2">
    <location>
        <begin position="208"/>
        <end position="229"/>
    </location>
</feature>
<feature type="transmembrane region" description="Helical" evidence="2">
    <location>
        <begin position="141"/>
        <end position="163"/>
    </location>
</feature>
<organism evidence="3 4">
    <name type="scientific">Plantactinospora veratri</name>
    <dbReference type="NCBI Taxonomy" id="1436122"/>
    <lineage>
        <taxon>Bacteria</taxon>
        <taxon>Bacillati</taxon>
        <taxon>Actinomycetota</taxon>
        <taxon>Actinomycetes</taxon>
        <taxon>Micromonosporales</taxon>
        <taxon>Micromonosporaceae</taxon>
        <taxon>Plantactinospora</taxon>
    </lineage>
</organism>
<keyword evidence="2" id="KW-0812">Transmembrane</keyword>
<accession>A0ABU7SFF0</accession>
<proteinExistence type="predicted"/>